<gene>
    <name evidence="1" type="ORF">F3Y22_tig00015339pilonHSYRG00011</name>
</gene>
<organism evidence="1 2">
    <name type="scientific">Hibiscus syriacus</name>
    <name type="common">Rose of Sharon</name>
    <dbReference type="NCBI Taxonomy" id="106335"/>
    <lineage>
        <taxon>Eukaryota</taxon>
        <taxon>Viridiplantae</taxon>
        <taxon>Streptophyta</taxon>
        <taxon>Embryophyta</taxon>
        <taxon>Tracheophyta</taxon>
        <taxon>Spermatophyta</taxon>
        <taxon>Magnoliopsida</taxon>
        <taxon>eudicotyledons</taxon>
        <taxon>Gunneridae</taxon>
        <taxon>Pentapetalae</taxon>
        <taxon>rosids</taxon>
        <taxon>malvids</taxon>
        <taxon>Malvales</taxon>
        <taxon>Malvaceae</taxon>
        <taxon>Malvoideae</taxon>
        <taxon>Hibiscus</taxon>
    </lineage>
</organism>
<name>A0A6A3BY12_HIBSY</name>
<dbReference type="Proteomes" id="UP000436088">
    <property type="component" value="Unassembled WGS sequence"/>
</dbReference>
<keyword evidence="2" id="KW-1185">Reference proteome</keyword>
<accession>A0A6A3BY12</accession>
<dbReference type="EMBL" id="VEPZ02000607">
    <property type="protein sequence ID" value="KAE8721720.1"/>
    <property type="molecule type" value="Genomic_DNA"/>
</dbReference>
<protein>
    <recommendedName>
        <fullName evidence="3">RNase H type-1 domain-containing protein</fullName>
    </recommendedName>
</protein>
<dbReference type="PANTHER" id="PTHR47723">
    <property type="entry name" value="OS05G0353850 PROTEIN"/>
    <property type="match status" value="1"/>
</dbReference>
<proteinExistence type="predicted"/>
<sequence>MRPTHNPKSPCFANWATHAVDCVYDCHCLIVGALAWARNFQTCFRPYGEASQSIERAVRWEKPLAGWICVNTDGAAANGSLRSAAGGSMLDCEAIRSLRKRAWATCIQWIPPEANRVADGLAKMGLSSSIDITMLDSIPATILDLALRDVHGPLYLRVDVR</sequence>
<evidence type="ECO:0008006" key="3">
    <source>
        <dbReference type="Google" id="ProtNLM"/>
    </source>
</evidence>
<dbReference type="InterPro" id="IPR053151">
    <property type="entry name" value="RNase_H-like"/>
</dbReference>
<evidence type="ECO:0000313" key="1">
    <source>
        <dbReference type="EMBL" id="KAE8721720.1"/>
    </source>
</evidence>
<dbReference type="AlphaFoldDB" id="A0A6A3BY12"/>
<comment type="caution">
    <text evidence="1">The sequence shown here is derived from an EMBL/GenBank/DDBJ whole genome shotgun (WGS) entry which is preliminary data.</text>
</comment>
<evidence type="ECO:0000313" key="2">
    <source>
        <dbReference type="Proteomes" id="UP000436088"/>
    </source>
</evidence>
<dbReference type="PANTHER" id="PTHR47723:SF19">
    <property type="entry name" value="POLYNUCLEOTIDYL TRANSFERASE, RIBONUCLEASE H-LIKE SUPERFAMILY PROTEIN"/>
    <property type="match status" value="1"/>
</dbReference>
<reference evidence="1" key="1">
    <citation type="submission" date="2019-09" db="EMBL/GenBank/DDBJ databases">
        <title>Draft genome information of white flower Hibiscus syriacus.</title>
        <authorList>
            <person name="Kim Y.-M."/>
        </authorList>
    </citation>
    <scope>NUCLEOTIDE SEQUENCE [LARGE SCALE GENOMIC DNA]</scope>
    <source>
        <strain evidence="1">YM2019G1</strain>
    </source>
</reference>